<evidence type="ECO:0000256" key="1">
    <source>
        <dbReference type="SAM" id="SignalP"/>
    </source>
</evidence>
<reference evidence="3" key="1">
    <citation type="journal article" date="2019" name="Int. J. Syst. Evol. Microbiol.">
        <title>The Global Catalogue of Microorganisms (GCM) 10K type strain sequencing project: providing services to taxonomists for standard genome sequencing and annotation.</title>
        <authorList>
            <consortium name="The Broad Institute Genomics Platform"/>
            <consortium name="The Broad Institute Genome Sequencing Center for Infectious Disease"/>
            <person name="Wu L."/>
            <person name="Ma J."/>
        </authorList>
    </citation>
    <scope>NUCLEOTIDE SEQUENCE [LARGE SCALE GENOMIC DNA]</scope>
    <source>
        <strain evidence="3">JCM 16898</strain>
    </source>
</reference>
<evidence type="ECO:0000313" key="2">
    <source>
        <dbReference type="EMBL" id="GAA3534754.1"/>
    </source>
</evidence>
<dbReference type="EMBL" id="BAAAZN010000003">
    <property type="protein sequence ID" value="GAA3534754.1"/>
    <property type="molecule type" value="Genomic_DNA"/>
</dbReference>
<comment type="caution">
    <text evidence="2">The sequence shown here is derived from an EMBL/GenBank/DDBJ whole genome shotgun (WGS) entry which is preliminary data.</text>
</comment>
<evidence type="ECO:0008006" key="4">
    <source>
        <dbReference type="Google" id="ProtNLM"/>
    </source>
</evidence>
<keyword evidence="1" id="KW-0732">Signal</keyword>
<accession>A0ABP6VIK9</accession>
<protein>
    <recommendedName>
        <fullName evidence="4">RNA-directed DNA polymerase</fullName>
    </recommendedName>
</protein>
<feature type="signal peptide" evidence="1">
    <location>
        <begin position="1"/>
        <end position="24"/>
    </location>
</feature>
<keyword evidence="3" id="KW-1185">Reference proteome</keyword>
<organism evidence="2 3">
    <name type="scientific">Amycolatopsis ultiminotia</name>
    <dbReference type="NCBI Taxonomy" id="543629"/>
    <lineage>
        <taxon>Bacteria</taxon>
        <taxon>Bacillati</taxon>
        <taxon>Actinomycetota</taxon>
        <taxon>Actinomycetes</taxon>
        <taxon>Pseudonocardiales</taxon>
        <taxon>Pseudonocardiaceae</taxon>
        <taxon>Amycolatopsis</taxon>
    </lineage>
</organism>
<gene>
    <name evidence="2" type="ORF">GCM10022222_17900</name>
</gene>
<sequence length="124" mass="14149">MRCPVPGRARLAVRRWLATLRSFAALGTVRGWLPVGGHRHPARAVRRWLTALHRRLARWWRRWLMPGVADRAPGLFGSLIPPRWRTVPPRTVRTLGWLARLSVQRVPNPRLPLVPCHCGSVDPG</sequence>
<feature type="chain" id="PRO_5047043436" description="RNA-directed DNA polymerase" evidence="1">
    <location>
        <begin position="25"/>
        <end position="124"/>
    </location>
</feature>
<dbReference type="Proteomes" id="UP001500689">
    <property type="component" value="Unassembled WGS sequence"/>
</dbReference>
<evidence type="ECO:0000313" key="3">
    <source>
        <dbReference type="Proteomes" id="UP001500689"/>
    </source>
</evidence>
<name>A0ABP6VIK9_9PSEU</name>
<proteinExistence type="predicted"/>